<reference evidence="7 8" key="1">
    <citation type="submission" date="2020-08" db="EMBL/GenBank/DDBJ databases">
        <title>Genomic Encyclopedia of Type Strains, Phase IV (KMG-IV): sequencing the most valuable type-strain genomes for metagenomic binning, comparative biology and taxonomic classification.</title>
        <authorList>
            <person name="Goeker M."/>
        </authorList>
    </citation>
    <scope>NUCLEOTIDE SEQUENCE [LARGE SCALE GENOMIC DNA]</scope>
    <source>
        <strain evidence="7 8">DSM 102189</strain>
    </source>
</reference>
<feature type="chain" id="PRO_5032804756" evidence="6">
    <location>
        <begin position="20"/>
        <end position="783"/>
    </location>
</feature>
<evidence type="ECO:0000256" key="3">
    <source>
        <dbReference type="ARBA" id="ARBA00023145"/>
    </source>
</evidence>
<evidence type="ECO:0000313" key="8">
    <source>
        <dbReference type="Proteomes" id="UP000538147"/>
    </source>
</evidence>
<dbReference type="PIRSF" id="PIRSF001227">
    <property type="entry name" value="Pen_acylase"/>
    <property type="match status" value="1"/>
</dbReference>
<gene>
    <name evidence="7" type="ORF">FHS79_003091</name>
</gene>
<comment type="cofactor">
    <cofactor evidence="5">
        <name>Ca(2+)</name>
        <dbReference type="ChEBI" id="CHEBI:29108"/>
    </cofactor>
    <text evidence="5">Binds 1 Ca(2+) ion per dimer.</text>
</comment>
<dbReference type="GO" id="GO:0008953">
    <property type="term" value="F:penicillin amidase activity"/>
    <property type="evidence" value="ECO:0007669"/>
    <property type="project" value="UniProtKB-EC"/>
</dbReference>
<dbReference type="EMBL" id="JACIIV010000027">
    <property type="protein sequence ID" value="MBB6228897.1"/>
    <property type="molecule type" value="Genomic_DNA"/>
</dbReference>
<dbReference type="CDD" id="cd03747">
    <property type="entry name" value="Ntn_PGA_like"/>
    <property type="match status" value="1"/>
</dbReference>
<dbReference type="Gene3D" id="3.60.20.10">
    <property type="entry name" value="Glutamine Phosphoribosylpyrophosphate, subunit 1, domain 1"/>
    <property type="match status" value="1"/>
</dbReference>
<evidence type="ECO:0000256" key="1">
    <source>
        <dbReference type="ARBA" id="ARBA00006586"/>
    </source>
</evidence>
<comment type="similarity">
    <text evidence="1">Belongs to the peptidase S45 family.</text>
</comment>
<dbReference type="EC" id="3.5.1.11" evidence="7"/>
<dbReference type="InterPro" id="IPR043146">
    <property type="entry name" value="Penicillin_amidase_N_B-knob"/>
</dbReference>
<keyword evidence="2 7" id="KW-0378">Hydrolase</keyword>
<protein>
    <submittedName>
        <fullName evidence="7">Penicillin amidase</fullName>
        <ecNumber evidence="7">3.5.1.11</ecNumber>
    </submittedName>
</protein>
<evidence type="ECO:0000256" key="2">
    <source>
        <dbReference type="ARBA" id="ARBA00022801"/>
    </source>
</evidence>
<keyword evidence="8" id="KW-1185">Reference proteome</keyword>
<name>A0A841L8D2_9SPHN</name>
<dbReference type="Gene3D" id="1.10.439.10">
    <property type="entry name" value="Penicillin Amidohydrolase, domain 1"/>
    <property type="match status" value="1"/>
</dbReference>
<feature type="binding site" evidence="5">
    <location>
        <position position="340"/>
    </location>
    <ligand>
        <name>Ca(2+)</name>
        <dbReference type="ChEBI" id="CHEBI:29108"/>
    </ligand>
</feature>
<dbReference type="Gene3D" id="1.10.1400.10">
    <property type="match status" value="1"/>
</dbReference>
<dbReference type="InterPro" id="IPR014395">
    <property type="entry name" value="Pen/GL7ACA/AHL_acylase"/>
</dbReference>
<dbReference type="Proteomes" id="UP000538147">
    <property type="component" value="Unassembled WGS sequence"/>
</dbReference>
<feature type="active site" description="Nucleophile" evidence="4">
    <location>
        <position position="265"/>
    </location>
</feature>
<evidence type="ECO:0000256" key="6">
    <source>
        <dbReference type="SAM" id="SignalP"/>
    </source>
</evidence>
<feature type="signal peptide" evidence="6">
    <location>
        <begin position="1"/>
        <end position="19"/>
    </location>
</feature>
<evidence type="ECO:0000256" key="4">
    <source>
        <dbReference type="PIRSR" id="PIRSR001227-1"/>
    </source>
</evidence>
<proteinExistence type="inferred from homology"/>
<dbReference type="GO" id="GO:0017000">
    <property type="term" value="P:antibiotic biosynthetic process"/>
    <property type="evidence" value="ECO:0007669"/>
    <property type="project" value="InterPro"/>
</dbReference>
<organism evidence="7 8">
    <name type="scientific">Polymorphobacter multimanifer</name>
    <dbReference type="NCBI Taxonomy" id="1070431"/>
    <lineage>
        <taxon>Bacteria</taxon>
        <taxon>Pseudomonadati</taxon>
        <taxon>Pseudomonadota</taxon>
        <taxon>Alphaproteobacteria</taxon>
        <taxon>Sphingomonadales</taxon>
        <taxon>Sphingosinicellaceae</taxon>
        <taxon>Polymorphobacter</taxon>
    </lineage>
</organism>
<feature type="binding site" evidence="5">
    <location>
        <position position="337"/>
    </location>
    <ligand>
        <name>Ca(2+)</name>
        <dbReference type="ChEBI" id="CHEBI:29108"/>
    </ligand>
</feature>
<dbReference type="PANTHER" id="PTHR34218:SF4">
    <property type="entry name" value="ACYL-HOMOSERINE LACTONE ACYLASE QUIP"/>
    <property type="match status" value="1"/>
</dbReference>
<dbReference type="InterPro" id="IPR029055">
    <property type="entry name" value="Ntn_hydrolases_N"/>
</dbReference>
<accession>A0A841L8D2</accession>
<evidence type="ECO:0000256" key="5">
    <source>
        <dbReference type="PIRSR" id="PIRSR001227-2"/>
    </source>
</evidence>
<dbReference type="InterPro" id="IPR043147">
    <property type="entry name" value="Penicillin_amidase_A-knob"/>
</dbReference>
<feature type="binding site" evidence="5">
    <location>
        <position position="185"/>
    </location>
    <ligand>
        <name>Ca(2+)</name>
        <dbReference type="ChEBI" id="CHEBI:29108"/>
    </ligand>
</feature>
<dbReference type="Pfam" id="PF01804">
    <property type="entry name" value="Penicil_amidase"/>
    <property type="match status" value="1"/>
</dbReference>
<comment type="caution">
    <text evidence="7">The sequence shown here is derived from an EMBL/GenBank/DDBJ whole genome shotgun (WGS) entry which is preliminary data.</text>
</comment>
<dbReference type="AlphaFoldDB" id="A0A841L8D2"/>
<dbReference type="Gene3D" id="2.30.120.10">
    <property type="match status" value="1"/>
</dbReference>
<evidence type="ECO:0000313" key="7">
    <source>
        <dbReference type="EMBL" id="MBB6228897.1"/>
    </source>
</evidence>
<sequence length="783" mass="83769">MQLMVRTALAAFCATSALAQTPPPPLPPGALLESRSLAGLSAPGEIAIDRWGISHIKAATPEDAFFLQGYATARDRLWQIDLWRKRGLGRLAASFGAAFVEQDRASRLFLYRSDMAAEWAAYPAAAKGWTQAFAAGINAYVSEVEAGRAAMPEEFAATGSRPERWTADDIVRIRSNALVSNLPSEVARARAICAAGVALEPLRRELSPAHSIDLAAAADPCTIPADVLKDFQLGTGGVSFTAGKIILQDTPSAIAYADPDLREGSNNWVVGPSRTSTGRPILAGDPHRAHGVPSLRYVVHMEAPGLHIAGAGEPALPGISFGHNEDIGWALTIFAVDQQDLVVNPPRTSLRTVTETIEVKGEAPRTVELRFTADGPVIHTDPATGRSFSLRATWDRPGASAYFNASWLWQAKDWAGFKAGSDKWGGPPLNLLFAGKDGDIGWAAAGFLPRRSRGDGLLPVIADGRSGWQGLRPASDLPSVRNPAKGWFATANEMNVPSDFPNQAISFEWGDRSRIDRIAEVIGTNPRFSLTDAMALQADAVSPLARRGVALLAAVTPSPETREMLGFMAGWDGHEHEASPQAALFEVWTKRHLAQAAVAALVPEAARPAFGNSSLPALMTLLEKQDPLLGPDPAAMRDRILATSLQSAWAETVKLLGADPARWRWGSIHKAMFVPDLAIPGREDARQIGPLPIGGSASTPMASGSPRNDFIVRHGASVRMVLDVGAWDNSLIINSPGQSGDAGSPHYRDLFPRWAAGQMVPFRWSRAAVMADAERVISVTPAR</sequence>
<dbReference type="InterPro" id="IPR002692">
    <property type="entry name" value="S45"/>
</dbReference>
<keyword evidence="6" id="KW-0732">Signal</keyword>
<dbReference type="SUPFAM" id="SSF56235">
    <property type="entry name" value="N-terminal nucleophile aminohydrolases (Ntn hydrolases)"/>
    <property type="match status" value="1"/>
</dbReference>
<dbReference type="GO" id="GO:0046872">
    <property type="term" value="F:metal ion binding"/>
    <property type="evidence" value="ECO:0007669"/>
    <property type="project" value="UniProtKB-KW"/>
</dbReference>
<dbReference type="RefSeq" id="WP_184202079.1">
    <property type="nucleotide sequence ID" value="NZ_JACIIV010000027.1"/>
</dbReference>
<dbReference type="PANTHER" id="PTHR34218">
    <property type="entry name" value="PEPTIDASE S45 PENICILLIN AMIDASE"/>
    <property type="match status" value="1"/>
</dbReference>
<keyword evidence="5" id="KW-0106">Calcium</keyword>
<keyword evidence="3" id="KW-0865">Zymogen</keyword>
<keyword evidence="5" id="KW-0479">Metal-binding</keyword>
<dbReference type="InterPro" id="IPR023343">
    <property type="entry name" value="Penicillin_amidase_dom1"/>
</dbReference>